<name>A0ABD0M111_9CAEN</name>
<feature type="non-terminal residue" evidence="1">
    <location>
        <position position="1"/>
    </location>
</feature>
<comment type="caution">
    <text evidence="1">The sequence shown here is derived from an EMBL/GenBank/DDBJ whole genome shotgun (WGS) entry which is preliminary data.</text>
</comment>
<feature type="non-terminal residue" evidence="1">
    <location>
        <position position="56"/>
    </location>
</feature>
<reference evidence="1 2" key="1">
    <citation type="journal article" date="2023" name="Sci. Data">
        <title>Genome assembly of the Korean intertidal mud-creeper Batillaria attramentaria.</title>
        <authorList>
            <person name="Patra A.K."/>
            <person name="Ho P.T."/>
            <person name="Jun S."/>
            <person name="Lee S.J."/>
            <person name="Kim Y."/>
            <person name="Won Y.J."/>
        </authorList>
    </citation>
    <scope>NUCLEOTIDE SEQUENCE [LARGE SCALE GENOMIC DNA]</scope>
    <source>
        <strain evidence="1">Wonlab-2016</strain>
    </source>
</reference>
<accession>A0ABD0M111</accession>
<dbReference type="AlphaFoldDB" id="A0ABD0M111"/>
<proteinExistence type="predicted"/>
<protein>
    <submittedName>
        <fullName evidence="1">Uncharacterized protein</fullName>
    </submittedName>
</protein>
<gene>
    <name evidence="1" type="ORF">BaRGS_00003746</name>
</gene>
<dbReference type="EMBL" id="JACVVK020000012">
    <property type="protein sequence ID" value="KAK7505176.1"/>
    <property type="molecule type" value="Genomic_DNA"/>
</dbReference>
<dbReference type="Proteomes" id="UP001519460">
    <property type="component" value="Unassembled WGS sequence"/>
</dbReference>
<keyword evidence="2" id="KW-1185">Reference proteome</keyword>
<organism evidence="1 2">
    <name type="scientific">Batillaria attramentaria</name>
    <dbReference type="NCBI Taxonomy" id="370345"/>
    <lineage>
        <taxon>Eukaryota</taxon>
        <taxon>Metazoa</taxon>
        <taxon>Spiralia</taxon>
        <taxon>Lophotrochozoa</taxon>
        <taxon>Mollusca</taxon>
        <taxon>Gastropoda</taxon>
        <taxon>Caenogastropoda</taxon>
        <taxon>Sorbeoconcha</taxon>
        <taxon>Cerithioidea</taxon>
        <taxon>Batillariidae</taxon>
        <taxon>Batillaria</taxon>
    </lineage>
</organism>
<evidence type="ECO:0000313" key="2">
    <source>
        <dbReference type="Proteomes" id="UP001519460"/>
    </source>
</evidence>
<evidence type="ECO:0000313" key="1">
    <source>
        <dbReference type="EMBL" id="KAK7505176.1"/>
    </source>
</evidence>
<sequence>ESHPNTFSSAWIPVLGGDWQSMGSAVCTGVVTEVMVTSTSPTPTLSQGEKRQSPSR</sequence>